<proteinExistence type="predicted"/>
<comment type="caution">
    <text evidence="1">The sequence shown here is derived from an EMBL/GenBank/DDBJ whole genome shotgun (WGS) entry which is preliminary data.</text>
</comment>
<accession>A0ABS1MZY9</accession>
<keyword evidence="2" id="KW-1185">Reference proteome</keyword>
<evidence type="ECO:0008006" key="3">
    <source>
        <dbReference type="Google" id="ProtNLM"/>
    </source>
</evidence>
<protein>
    <recommendedName>
        <fullName evidence="3">Tc1-like transposase DDE domain-containing protein</fullName>
    </recommendedName>
</protein>
<evidence type="ECO:0000313" key="2">
    <source>
        <dbReference type="Proteomes" id="UP000629371"/>
    </source>
</evidence>
<evidence type="ECO:0000313" key="1">
    <source>
        <dbReference type="EMBL" id="MBL1093362.1"/>
    </source>
</evidence>
<reference evidence="1 2" key="1">
    <citation type="submission" date="2021-01" db="EMBL/GenBank/DDBJ databases">
        <title>WGS of actinomycetes isolated from Thailand.</title>
        <authorList>
            <person name="Thawai C."/>
        </authorList>
    </citation>
    <scope>NUCLEOTIDE SEQUENCE [LARGE SCALE GENOMIC DNA]</scope>
    <source>
        <strain evidence="1 2">CH9-7</strain>
    </source>
</reference>
<dbReference type="Gene3D" id="3.30.420.10">
    <property type="entry name" value="Ribonuclease H-like superfamily/Ribonuclease H"/>
    <property type="match status" value="1"/>
</dbReference>
<name>A0ABS1MZY9_9ACTN</name>
<dbReference type="InterPro" id="IPR036397">
    <property type="entry name" value="RNaseH_sf"/>
</dbReference>
<dbReference type="RefSeq" id="WP_201809103.1">
    <property type="nucleotide sequence ID" value="NZ_JAERRI010000019.1"/>
</dbReference>
<sequence>MARVLGLLKALRARRPGEKSYVVLDNSSPPKHTEVRTWAADNGVELVLLPTYGSWLS</sequence>
<dbReference type="Proteomes" id="UP000629371">
    <property type="component" value="Unassembled WGS sequence"/>
</dbReference>
<gene>
    <name evidence="1" type="ORF">JK360_29195</name>
</gene>
<organism evidence="1 2">
    <name type="scientific">Streptomyces siderophoricus</name>
    <dbReference type="NCBI Taxonomy" id="2802281"/>
    <lineage>
        <taxon>Bacteria</taxon>
        <taxon>Bacillati</taxon>
        <taxon>Actinomycetota</taxon>
        <taxon>Actinomycetes</taxon>
        <taxon>Kitasatosporales</taxon>
        <taxon>Streptomycetaceae</taxon>
        <taxon>Streptomyces</taxon>
    </lineage>
</organism>
<dbReference type="EMBL" id="JAERRI010000019">
    <property type="protein sequence ID" value="MBL1093362.1"/>
    <property type="molecule type" value="Genomic_DNA"/>
</dbReference>